<dbReference type="PATRIC" id="fig|1316930.3.peg.738"/>
<keyword evidence="7 12" id="KW-0540">Nuclease</keyword>
<evidence type="ECO:0000259" key="14">
    <source>
        <dbReference type="PROSITE" id="PS51975"/>
    </source>
</evidence>
<keyword evidence="10 12" id="KW-0378">Hydrolase</keyword>
<dbReference type="InterPro" id="IPR001352">
    <property type="entry name" value="RNase_HII/HIII"/>
</dbReference>
<comment type="cofactor">
    <cofactor evidence="12">
        <name>Mn(2+)</name>
        <dbReference type="ChEBI" id="CHEBI:29035"/>
    </cofactor>
    <cofactor evidence="12">
        <name>Mg(2+)</name>
        <dbReference type="ChEBI" id="CHEBI:18420"/>
    </cofactor>
    <text evidence="12">Manganese or magnesium. Binds 1 divalent metal ion per monomer in the absence of substrate. May bind a second metal ion after substrate binding.</text>
</comment>
<proteinExistence type="inferred from homology"/>
<dbReference type="Proteomes" id="UP000027182">
    <property type="component" value="Chromosome"/>
</dbReference>
<dbReference type="InterPro" id="IPR022898">
    <property type="entry name" value="RNase_HII"/>
</dbReference>
<dbReference type="CDD" id="cd07182">
    <property type="entry name" value="RNase_HII_bacteria_HII_like"/>
    <property type="match status" value="1"/>
</dbReference>
<dbReference type="InterPro" id="IPR024567">
    <property type="entry name" value="RNase_HII/HIII_dom"/>
</dbReference>
<feature type="binding site" evidence="12">
    <location>
        <position position="20"/>
    </location>
    <ligand>
        <name>a divalent metal cation</name>
        <dbReference type="ChEBI" id="CHEBI:60240"/>
    </ligand>
</feature>
<dbReference type="Gene3D" id="3.30.420.10">
    <property type="entry name" value="Ribonuclease H-like superfamily/Ribonuclease H"/>
    <property type="match status" value="1"/>
</dbReference>
<reference evidence="15 16" key="1">
    <citation type="submission" date="2013-04" db="EMBL/GenBank/DDBJ databases">
        <authorList>
            <person name="Lin L."/>
            <person name="Zeng Z."/>
            <person name="Xie J."/>
            <person name="Luo L."/>
            <person name="Yang Z."/>
            <person name="Liang W."/>
            <person name="Lin H."/>
            <person name="Dong C."/>
            <person name="Sun Y."/>
        </authorList>
    </citation>
    <scope>NUCLEOTIDE SEQUENCE [LARGE SCALE GENOMIC DNA]</scope>
    <source>
        <strain evidence="15 16">CQ-W70</strain>
    </source>
</reference>
<dbReference type="GO" id="GO:0046872">
    <property type="term" value="F:metal ion binding"/>
    <property type="evidence" value="ECO:0007669"/>
    <property type="project" value="UniProtKB-KW"/>
</dbReference>
<dbReference type="AlphaFoldDB" id="A0A059Y504"/>
<keyword evidence="11" id="KW-0464">Manganese</keyword>
<evidence type="ECO:0000256" key="13">
    <source>
        <dbReference type="RuleBase" id="RU003515"/>
    </source>
</evidence>
<evidence type="ECO:0000256" key="3">
    <source>
        <dbReference type="ARBA" id="ARBA00004065"/>
    </source>
</evidence>
<evidence type="ECO:0000256" key="12">
    <source>
        <dbReference type="PROSITE-ProRule" id="PRU01319"/>
    </source>
</evidence>
<gene>
    <name evidence="15" type="ORF">K668_03615</name>
</gene>
<comment type="subcellular location">
    <subcellularLocation>
        <location evidence="4">Cytoplasm</location>
    </subcellularLocation>
</comment>
<dbReference type="Pfam" id="PF01351">
    <property type="entry name" value="RNase_HII"/>
    <property type="match status" value="1"/>
</dbReference>
<dbReference type="EC" id="3.1.26.4" evidence="13"/>
<evidence type="ECO:0000256" key="6">
    <source>
        <dbReference type="ARBA" id="ARBA00022490"/>
    </source>
</evidence>
<keyword evidence="9 12" id="KW-0255">Endonuclease</keyword>
<evidence type="ECO:0000256" key="5">
    <source>
        <dbReference type="ARBA" id="ARBA00007383"/>
    </source>
</evidence>
<sequence>MLDYEFKNFKDYKLIAGVDEAGRGCCAGPLVVASVIMPKNYVNERINDSKKLSPKQREILFDEIIDNCIDYYILTLPASYVDEYNPKQSSKNGMKICIDSLNAKPEVVITDFEKIDHLDIKQINLVKGDSISFNVACASILAKVTRDRYMIKIADKYKEYEFEKHKGYCTKKHTDAIIKYGVTAEHRLTYKNVIKAMSIFEQAKENR</sequence>
<dbReference type="PANTHER" id="PTHR10954:SF18">
    <property type="entry name" value="RIBONUCLEASE HII"/>
    <property type="match status" value="1"/>
</dbReference>
<evidence type="ECO:0000256" key="7">
    <source>
        <dbReference type="ARBA" id="ARBA00022722"/>
    </source>
</evidence>
<evidence type="ECO:0000313" key="16">
    <source>
        <dbReference type="Proteomes" id="UP000027182"/>
    </source>
</evidence>
<evidence type="ECO:0000256" key="8">
    <source>
        <dbReference type="ARBA" id="ARBA00022723"/>
    </source>
</evidence>
<accession>A0A059Y504</accession>
<dbReference type="GeneID" id="31508110"/>
<dbReference type="PROSITE" id="PS51975">
    <property type="entry name" value="RNASE_H_2"/>
    <property type="match status" value="1"/>
</dbReference>
<dbReference type="GO" id="GO:0032299">
    <property type="term" value="C:ribonuclease H2 complex"/>
    <property type="evidence" value="ECO:0007669"/>
    <property type="project" value="TreeGrafter"/>
</dbReference>
<dbReference type="InterPro" id="IPR036397">
    <property type="entry name" value="RNaseH_sf"/>
</dbReference>
<evidence type="ECO:0000313" key="15">
    <source>
        <dbReference type="EMBL" id="AIA34293.1"/>
    </source>
</evidence>
<comment type="catalytic activity">
    <reaction evidence="1 12 13">
        <text>Endonucleolytic cleavage to 5'-phosphomonoester.</text>
        <dbReference type="EC" id="3.1.26.4"/>
    </reaction>
</comment>
<feature type="binding site" evidence="12">
    <location>
        <position position="111"/>
    </location>
    <ligand>
        <name>a divalent metal cation</name>
        <dbReference type="ChEBI" id="CHEBI:60240"/>
    </ligand>
</feature>
<dbReference type="GO" id="GO:0004523">
    <property type="term" value="F:RNA-DNA hybrid ribonuclease activity"/>
    <property type="evidence" value="ECO:0007669"/>
    <property type="project" value="UniProtKB-UniRule"/>
</dbReference>
<comment type="similarity">
    <text evidence="5 13">Belongs to the RNase HII family.</text>
</comment>
<dbReference type="RefSeq" id="WP_013456354.1">
    <property type="nucleotide sequence ID" value="NZ_CP005933.1"/>
</dbReference>
<comment type="function">
    <text evidence="3 13">Endonuclease that specifically degrades the RNA of RNA-DNA hybrids.</text>
</comment>
<dbReference type="GO" id="GO:0003723">
    <property type="term" value="F:RNA binding"/>
    <property type="evidence" value="ECO:0007669"/>
    <property type="project" value="UniProtKB-UniRule"/>
</dbReference>
<dbReference type="KEGG" id="mbq:K668_03615"/>
<comment type="cofactor">
    <cofactor evidence="2">
        <name>Mg(2+)</name>
        <dbReference type="ChEBI" id="CHEBI:18420"/>
    </cofactor>
</comment>
<evidence type="ECO:0000256" key="11">
    <source>
        <dbReference type="ARBA" id="ARBA00023211"/>
    </source>
</evidence>
<evidence type="ECO:0000256" key="9">
    <source>
        <dbReference type="ARBA" id="ARBA00022759"/>
    </source>
</evidence>
<keyword evidence="6" id="KW-0963">Cytoplasm</keyword>
<organism evidence="15 16">
    <name type="scientific">Mycoplasmopsis bovis CQ-W70</name>
    <dbReference type="NCBI Taxonomy" id="1316930"/>
    <lineage>
        <taxon>Bacteria</taxon>
        <taxon>Bacillati</taxon>
        <taxon>Mycoplasmatota</taxon>
        <taxon>Mycoplasmoidales</taxon>
        <taxon>Metamycoplasmataceae</taxon>
        <taxon>Mycoplasmopsis</taxon>
    </lineage>
</organism>
<feature type="domain" description="RNase H type-2" evidence="14">
    <location>
        <begin position="13"/>
        <end position="202"/>
    </location>
</feature>
<dbReference type="PANTHER" id="PTHR10954">
    <property type="entry name" value="RIBONUCLEASE H2 SUBUNIT A"/>
    <property type="match status" value="1"/>
</dbReference>
<name>A0A059Y504_MYCBV</name>
<evidence type="ECO:0000256" key="4">
    <source>
        <dbReference type="ARBA" id="ARBA00004496"/>
    </source>
</evidence>
<evidence type="ECO:0000256" key="10">
    <source>
        <dbReference type="ARBA" id="ARBA00022801"/>
    </source>
</evidence>
<evidence type="ECO:0000256" key="1">
    <source>
        <dbReference type="ARBA" id="ARBA00000077"/>
    </source>
</evidence>
<protein>
    <recommendedName>
        <fullName evidence="13">Ribonuclease</fullName>
        <ecNumber evidence="13">3.1.26.4</ecNumber>
    </recommendedName>
</protein>
<keyword evidence="8 12" id="KW-0479">Metal-binding</keyword>
<dbReference type="SUPFAM" id="SSF53098">
    <property type="entry name" value="Ribonuclease H-like"/>
    <property type="match status" value="1"/>
</dbReference>
<dbReference type="GO" id="GO:0005737">
    <property type="term" value="C:cytoplasm"/>
    <property type="evidence" value="ECO:0007669"/>
    <property type="project" value="UniProtKB-SubCell"/>
</dbReference>
<dbReference type="NCBIfam" id="NF000595">
    <property type="entry name" value="PRK00015.1-3"/>
    <property type="match status" value="1"/>
</dbReference>
<dbReference type="HOGENOM" id="CLU_036532_3_2_14"/>
<evidence type="ECO:0000256" key="2">
    <source>
        <dbReference type="ARBA" id="ARBA00001946"/>
    </source>
</evidence>
<feature type="binding site" evidence="12">
    <location>
        <position position="19"/>
    </location>
    <ligand>
        <name>a divalent metal cation</name>
        <dbReference type="ChEBI" id="CHEBI:60240"/>
    </ligand>
</feature>
<dbReference type="GO" id="GO:0006298">
    <property type="term" value="P:mismatch repair"/>
    <property type="evidence" value="ECO:0007669"/>
    <property type="project" value="TreeGrafter"/>
</dbReference>
<dbReference type="InterPro" id="IPR012337">
    <property type="entry name" value="RNaseH-like_sf"/>
</dbReference>
<dbReference type="GO" id="GO:0043137">
    <property type="term" value="P:DNA replication, removal of RNA primer"/>
    <property type="evidence" value="ECO:0007669"/>
    <property type="project" value="TreeGrafter"/>
</dbReference>
<dbReference type="EMBL" id="CP005933">
    <property type="protein sequence ID" value="AIA34293.1"/>
    <property type="molecule type" value="Genomic_DNA"/>
</dbReference>